<evidence type="ECO:0000313" key="3">
    <source>
        <dbReference type="Proteomes" id="UP001596215"/>
    </source>
</evidence>
<feature type="domain" description="Pili assembly chaperone N-terminal" evidence="1">
    <location>
        <begin position="26"/>
        <end position="142"/>
    </location>
</feature>
<organism evidence="2 3">
    <name type="scientific">Tatumella punctata</name>
    <dbReference type="NCBI Taxonomy" id="399969"/>
    <lineage>
        <taxon>Bacteria</taxon>
        <taxon>Pseudomonadati</taxon>
        <taxon>Pseudomonadota</taxon>
        <taxon>Gammaproteobacteria</taxon>
        <taxon>Enterobacterales</taxon>
        <taxon>Erwiniaceae</taxon>
        <taxon>Tatumella</taxon>
    </lineage>
</organism>
<evidence type="ECO:0000259" key="1">
    <source>
        <dbReference type="Pfam" id="PF00345"/>
    </source>
</evidence>
<comment type="caution">
    <text evidence="2">The sequence shown here is derived from an EMBL/GenBank/DDBJ whole genome shotgun (WGS) entry which is preliminary data.</text>
</comment>
<dbReference type="EMBL" id="JBHSUC010000008">
    <property type="protein sequence ID" value="MFC6362086.1"/>
    <property type="molecule type" value="Genomic_DNA"/>
</dbReference>
<sequence>MTGKIYFYSALIIYFLISPLTYAASLQVYPVNINFSVGENVKAIYVNNTGVDPISAQVRVYQWTQKNGSDVLSETHSLLVSPPITAIPPGKQQLLRVILPVPPAGGEEQAYRLVVDELPGTSQNGNQTVRFLLRYDLPVFINTPASVINLSQVVFHLDTSAVPERLWIENNSSQHLKLSNVVLSSAGHHYPVNKGLLGYVLAKSTRSWTLPKGHYSGSTLTFNVNDNAETQTVPVVSP</sequence>
<protein>
    <submittedName>
        <fullName evidence="2">Molecular chaperone</fullName>
    </submittedName>
</protein>
<dbReference type="Proteomes" id="UP001596215">
    <property type="component" value="Unassembled WGS sequence"/>
</dbReference>
<dbReference type="Gene3D" id="2.60.40.10">
    <property type="entry name" value="Immunoglobulins"/>
    <property type="match status" value="1"/>
</dbReference>
<dbReference type="InterPro" id="IPR013783">
    <property type="entry name" value="Ig-like_fold"/>
</dbReference>
<keyword evidence="3" id="KW-1185">Reference proteome</keyword>
<dbReference type="InterPro" id="IPR050643">
    <property type="entry name" value="Periplasmic_pilus_chap"/>
</dbReference>
<dbReference type="PANTHER" id="PTHR30251">
    <property type="entry name" value="PILUS ASSEMBLY CHAPERONE"/>
    <property type="match status" value="1"/>
</dbReference>
<dbReference type="SUPFAM" id="SSF49354">
    <property type="entry name" value="PapD-like"/>
    <property type="match status" value="1"/>
</dbReference>
<reference evidence="3" key="1">
    <citation type="journal article" date="2019" name="Int. J. Syst. Evol. Microbiol.">
        <title>The Global Catalogue of Microorganisms (GCM) 10K type strain sequencing project: providing services to taxonomists for standard genome sequencing and annotation.</title>
        <authorList>
            <consortium name="The Broad Institute Genomics Platform"/>
            <consortium name="The Broad Institute Genome Sequencing Center for Infectious Disease"/>
            <person name="Wu L."/>
            <person name="Ma J."/>
        </authorList>
    </citation>
    <scope>NUCLEOTIDE SEQUENCE [LARGE SCALE GENOMIC DNA]</scope>
    <source>
        <strain evidence="3">CGMCC 4.1530</strain>
    </source>
</reference>
<dbReference type="InterPro" id="IPR008962">
    <property type="entry name" value="PapD-like_sf"/>
</dbReference>
<dbReference type="InterPro" id="IPR016147">
    <property type="entry name" value="Pili_assmbl_chaperone_N"/>
</dbReference>
<dbReference type="Pfam" id="PF00345">
    <property type="entry name" value="PapD_N"/>
    <property type="match status" value="1"/>
</dbReference>
<accession>A0ABW1VQL5</accession>
<proteinExistence type="predicted"/>
<dbReference type="PANTHER" id="PTHR30251:SF4">
    <property type="entry name" value="SLR1668 PROTEIN"/>
    <property type="match status" value="1"/>
</dbReference>
<name>A0ABW1VQL5_9GAMM</name>
<dbReference type="RefSeq" id="WP_343877665.1">
    <property type="nucleotide sequence ID" value="NZ_BAAAFW010000060.1"/>
</dbReference>
<gene>
    <name evidence="2" type="ORF">ACFP73_08235</name>
</gene>
<evidence type="ECO:0000313" key="2">
    <source>
        <dbReference type="EMBL" id="MFC6362086.1"/>
    </source>
</evidence>